<keyword evidence="4" id="KW-0804">Transcription</keyword>
<organism evidence="6 7">
    <name type="scientific">Phenylobacterium montanum</name>
    <dbReference type="NCBI Taxonomy" id="2823693"/>
    <lineage>
        <taxon>Bacteria</taxon>
        <taxon>Pseudomonadati</taxon>
        <taxon>Pseudomonadota</taxon>
        <taxon>Alphaproteobacteria</taxon>
        <taxon>Caulobacterales</taxon>
        <taxon>Caulobacteraceae</taxon>
        <taxon>Phenylobacterium</taxon>
    </lineage>
</organism>
<sequence length="304" mass="32911">MSKDVDWSLYRTLRAVLRAGSLSGAARTLGLSQPTVGRHIEQLEQALGLPLFTRSPTGLRPTDLARELGPYLETMASAAAAAARDASAEADEVAGVVRVTASEIIGAEVLPPILAEFNDLYPKVVVELVLSNRAEDLLRRAADIAVRMVRPTQGALLAKRIGSLEIGLYAHRRYLQRRGTPAIMADVADHAVIGYDQESSLGDSVDDLTGPVSRETFTFRADSDLAQLAALRAGFGIGGCQVGIARRDPNLVRVLPDAFGFQLETWVVMHEDLKASRRMRLMFDHLAEGLTAYIVGAQPETPVR</sequence>
<dbReference type="Pfam" id="PF03466">
    <property type="entry name" value="LysR_substrate"/>
    <property type="match status" value="1"/>
</dbReference>
<gene>
    <name evidence="6" type="ORF">KCG34_16665</name>
</gene>
<comment type="similarity">
    <text evidence="1">Belongs to the LysR transcriptional regulatory family.</text>
</comment>
<dbReference type="SUPFAM" id="SSF53850">
    <property type="entry name" value="Periplasmic binding protein-like II"/>
    <property type="match status" value="1"/>
</dbReference>
<dbReference type="GO" id="GO:0043565">
    <property type="term" value="F:sequence-specific DNA binding"/>
    <property type="evidence" value="ECO:0007669"/>
    <property type="project" value="TreeGrafter"/>
</dbReference>
<dbReference type="Gene3D" id="3.40.190.290">
    <property type="match status" value="1"/>
</dbReference>
<keyword evidence="3" id="KW-0238">DNA-binding</keyword>
<protein>
    <submittedName>
        <fullName evidence="6">LysR family transcriptional regulator</fullName>
    </submittedName>
</protein>
<dbReference type="GO" id="GO:0006351">
    <property type="term" value="P:DNA-templated transcription"/>
    <property type="evidence" value="ECO:0007669"/>
    <property type="project" value="TreeGrafter"/>
</dbReference>
<evidence type="ECO:0000313" key="7">
    <source>
        <dbReference type="Proteomes" id="UP000676409"/>
    </source>
</evidence>
<dbReference type="GO" id="GO:0003700">
    <property type="term" value="F:DNA-binding transcription factor activity"/>
    <property type="evidence" value="ECO:0007669"/>
    <property type="project" value="InterPro"/>
</dbReference>
<dbReference type="KEGG" id="caul:KCG34_16665"/>
<dbReference type="InterPro" id="IPR000847">
    <property type="entry name" value="LysR_HTH_N"/>
</dbReference>
<dbReference type="PRINTS" id="PR00039">
    <property type="entry name" value="HTHLYSR"/>
</dbReference>
<proteinExistence type="inferred from homology"/>
<accession>A0A975ITG2</accession>
<evidence type="ECO:0000256" key="4">
    <source>
        <dbReference type="ARBA" id="ARBA00023163"/>
    </source>
</evidence>
<keyword evidence="2" id="KW-0805">Transcription regulation</keyword>
<dbReference type="PANTHER" id="PTHR30537:SF3">
    <property type="entry name" value="TRANSCRIPTIONAL REGULATORY PROTEIN"/>
    <property type="match status" value="1"/>
</dbReference>
<dbReference type="InterPro" id="IPR005119">
    <property type="entry name" value="LysR_subst-bd"/>
</dbReference>
<dbReference type="PANTHER" id="PTHR30537">
    <property type="entry name" value="HTH-TYPE TRANSCRIPTIONAL REGULATOR"/>
    <property type="match status" value="1"/>
</dbReference>
<feature type="domain" description="HTH lysR-type" evidence="5">
    <location>
        <begin position="5"/>
        <end position="62"/>
    </location>
</feature>
<keyword evidence="7" id="KW-1185">Reference proteome</keyword>
<dbReference type="InterPro" id="IPR036390">
    <property type="entry name" value="WH_DNA-bd_sf"/>
</dbReference>
<dbReference type="RefSeq" id="WP_211936752.1">
    <property type="nucleotide sequence ID" value="NZ_CP073078.1"/>
</dbReference>
<dbReference type="Proteomes" id="UP000676409">
    <property type="component" value="Chromosome"/>
</dbReference>
<evidence type="ECO:0000259" key="5">
    <source>
        <dbReference type="PROSITE" id="PS50931"/>
    </source>
</evidence>
<dbReference type="Gene3D" id="1.10.10.10">
    <property type="entry name" value="Winged helix-like DNA-binding domain superfamily/Winged helix DNA-binding domain"/>
    <property type="match status" value="1"/>
</dbReference>
<dbReference type="InterPro" id="IPR058163">
    <property type="entry name" value="LysR-type_TF_proteobact-type"/>
</dbReference>
<evidence type="ECO:0000256" key="3">
    <source>
        <dbReference type="ARBA" id="ARBA00023125"/>
    </source>
</evidence>
<dbReference type="PROSITE" id="PS50931">
    <property type="entry name" value="HTH_LYSR"/>
    <property type="match status" value="1"/>
</dbReference>
<dbReference type="Pfam" id="PF00126">
    <property type="entry name" value="HTH_1"/>
    <property type="match status" value="1"/>
</dbReference>
<dbReference type="EMBL" id="CP073078">
    <property type="protein sequence ID" value="QUD86700.1"/>
    <property type="molecule type" value="Genomic_DNA"/>
</dbReference>
<reference evidence="6" key="1">
    <citation type="submission" date="2021-04" db="EMBL/GenBank/DDBJ databases">
        <title>The complete genome sequence of Caulobacter sp. S6.</title>
        <authorList>
            <person name="Tang Y."/>
            <person name="Ouyang W."/>
            <person name="Liu Q."/>
            <person name="Huang B."/>
            <person name="Guo Z."/>
            <person name="Lei P."/>
        </authorList>
    </citation>
    <scope>NUCLEOTIDE SEQUENCE</scope>
    <source>
        <strain evidence="6">S6</strain>
    </source>
</reference>
<dbReference type="SUPFAM" id="SSF46785">
    <property type="entry name" value="Winged helix' DNA-binding domain"/>
    <property type="match status" value="1"/>
</dbReference>
<name>A0A975ITG2_9CAUL</name>
<dbReference type="AlphaFoldDB" id="A0A975ITG2"/>
<evidence type="ECO:0000256" key="2">
    <source>
        <dbReference type="ARBA" id="ARBA00023015"/>
    </source>
</evidence>
<evidence type="ECO:0000313" key="6">
    <source>
        <dbReference type="EMBL" id="QUD86700.1"/>
    </source>
</evidence>
<evidence type="ECO:0000256" key="1">
    <source>
        <dbReference type="ARBA" id="ARBA00009437"/>
    </source>
</evidence>
<dbReference type="InterPro" id="IPR036388">
    <property type="entry name" value="WH-like_DNA-bd_sf"/>
</dbReference>